<dbReference type="FunFam" id="3.30.540.10:FF:000003">
    <property type="entry name" value="Inositol-1-monophosphatase"/>
    <property type="match status" value="1"/>
</dbReference>
<dbReference type="EMBL" id="JADQDO010000011">
    <property type="protein sequence ID" value="MBF9235249.1"/>
    <property type="molecule type" value="Genomic_DNA"/>
</dbReference>
<reference evidence="11" key="1">
    <citation type="submission" date="2020-11" db="EMBL/GenBank/DDBJ databases">
        <authorList>
            <person name="Kim M.K."/>
        </authorList>
    </citation>
    <scope>NUCLEOTIDE SEQUENCE</scope>
    <source>
        <strain evidence="11">BT350</strain>
    </source>
</reference>
<evidence type="ECO:0000313" key="11">
    <source>
        <dbReference type="EMBL" id="MBF9235249.1"/>
    </source>
</evidence>
<dbReference type="Gene3D" id="3.30.540.10">
    <property type="entry name" value="Fructose-1,6-Bisphosphatase, subunit A, domain 1"/>
    <property type="match status" value="1"/>
</dbReference>
<evidence type="ECO:0000256" key="7">
    <source>
        <dbReference type="ARBA" id="ARBA00022801"/>
    </source>
</evidence>
<accession>A0A931FPR5</accession>
<dbReference type="GO" id="GO:0006020">
    <property type="term" value="P:inositol metabolic process"/>
    <property type="evidence" value="ECO:0007669"/>
    <property type="project" value="TreeGrafter"/>
</dbReference>
<sequence length="276" mass="29790">MTLRAEILEDAASRAPDAVGLRFSVACAVVREAGALAKRKFNGRPGLSMLNFKGHQDYLSATDAEVEQLIRARLLEHFPSDSFFGEEGGGSFNDNVWVVDPVDGTANFVRGIAQFCISIAYVQDGEVAIGLIYDPMSDELFAARRDGGATLNGEPIRVSGMNDLRSASVEFGWSTRRPLSHYIKGVDNLMVAGAVVRRGGSGALALAYVACGRTDGYCELHMNSWDALAGLLLIREAGGWTNDFLANDGLREGNFILGCTPELQDDLVRLTSVHEV</sequence>
<dbReference type="Proteomes" id="UP000599312">
    <property type="component" value="Unassembled WGS sequence"/>
</dbReference>
<dbReference type="AlphaFoldDB" id="A0A931FPR5"/>
<comment type="catalytic activity">
    <reaction evidence="1 10">
        <text>a myo-inositol phosphate + H2O = myo-inositol + phosphate</text>
        <dbReference type="Rhea" id="RHEA:24056"/>
        <dbReference type="ChEBI" id="CHEBI:15377"/>
        <dbReference type="ChEBI" id="CHEBI:17268"/>
        <dbReference type="ChEBI" id="CHEBI:43474"/>
        <dbReference type="ChEBI" id="CHEBI:84139"/>
        <dbReference type="EC" id="3.1.3.25"/>
    </reaction>
</comment>
<dbReference type="EC" id="3.1.3.25" evidence="4 10"/>
<dbReference type="GO" id="GO:0008934">
    <property type="term" value="F:inositol monophosphate 1-phosphatase activity"/>
    <property type="evidence" value="ECO:0007669"/>
    <property type="project" value="InterPro"/>
</dbReference>
<feature type="binding site" evidence="9">
    <location>
        <position position="100"/>
    </location>
    <ligand>
        <name>Mg(2+)</name>
        <dbReference type="ChEBI" id="CHEBI:18420"/>
        <label>1</label>
        <note>catalytic</note>
    </ligand>
</feature>
<dbReference type="Gene3D" id="3.40.190.80">
    <property type="match status" value="1"/>
</dbReference>
<keyword evidence="8 9" id="KW-0460">Magnesium</keyword>
<comment type="caution">
    <text evidence="11">The sequence shown here is derived from an EMBL/GenBank/DDBJ whole genome shotgun (WGS) entry which is preliminary data.</text>
</comment>
<dbReference type="InterPro" id="IPR000760">
    <property type="entry name" value="Inositol_monophosphatase-like"/>
</dbReference>
<dbReference type="PRINTS" id="PR00377">
    <property type="entry name" value="IMPHPHTASES"/>
</dbReference>
<evidence type="ECO:0000256" key="3">
    <source>
        <dbReference type="ARBA" id="ARBA00009759"/>
    </source>
</evidence>
<keyword evidence="12" id="KW-1185">Reference proteome</keyword>
<evidence type="ECO:0000313" key="12">
    <source>
        <dbReference type="Proteomes" id="UP000599312"/>
    </source>
</evidence>
<dbReference type="PROSITE" id="PS00629">
    <property type="entry name" value="IMP_1"/>
    <property type="match status" value="1"/>
</dbReference>
<dbReference type="Pfam" id="PF00459">
    <property type="entry name" value="Inositol_P"/>
    <property type="match status" value="1"/>
</dbReference>
<protein>
    <recommendedName>
        <fullName evidence="5 10">Inositol-1-monophosphatase</fullName>
        <ecNumber evidence="4 10">3.1.3.25</ecNumber>
    </recommendedName>
</protein>
<evidence type="ECO:0000256" key="6">
    <source>
        <dbReference type="ARBA" id="ARBA00022723"/>
    </source>
</evidence>
<comment type="cofactor">
    <cofactor evidence="2 9 10">
        <name>Mg(2+)</name>
        <dbReference type="ChEBI" id="CHEBI:18420"/>
    </cofactor>
</comment>
<evidence type="ECO:0000256" key="9">
    <source>
        <dbReference type="PIRSR" id="PIRSR600760-2"/>
    </source>
</evidence>
<dbReference type="CDD" id="cd01639">
    <property type="entry name" value="IMPase"/>
    <property type="match status" value="1"/>
</dbReference>
<evidence type="ECO:0000256" key="4">
    <source>
        <dbReference type="ARBA" id="ARBA00013106"/>
    </source>
</evidence>
<comment type="similarity">
    <text evidence="3 10">Belongs to the inositol monophosphatase superfamily.</text>
</comment>
<dbReference type="PRINTS" id="PR01959">
    <property type="entry name" value="SBIMPHPHTASE"/>
</dbReference>
<dbReference type="InterPro" id="IPR020583">
    <property type="entry name" value="Inositol_monoP_metal-BS"/>
</dbReference>
<feature type="binding site" evidence="9">
    <location>
        <position position="226"/>
    </location>
    <ligand>
        <name>Mg(2+)</name>
        <dbReference type="ChEBI" id="CHEBI:18420"/>
        <label>1</label>
        <note>catalytic</note>
    </ligand>
</feature>
<evidence type="ECO:0000256" key="8">
    <source>
        <dbReference type="ARBA" id="ARBA00022842"/>
    </source>
</evidence>
<keyword evidence="7 10" id="KW-0378">Hydrolase</keyword>
<dbReference type="GO" id="GO:0007165">
    <property type="term" value="P:signal transduction"/>
    <property type="evidence" value="ECO:0007669"/>
    <property type="project" value="TreeGrafter"/>
</dbReference>
<evidence type="ECO:0000256" key="1">
    <source>
        <dbReference type="ARBA" id="ARBA00001033"/>
    </source>
</evidence>
<dbReference type="SUPFAM" id="SSF56655">
    <property type="entry name" value="Carbohydrate phosphatase"/>
    <property type="match status" value="1"/>
</dbReference>
<feature type="binding site" evidence="9">
    <location>
        <position position="86"/>
    </location>
    <ligand>
        <name>Mg(2+)</name>
        <dbReference type="ChEBI" id="CHEBI:18420"/>
        <label>1</label>
        <note>catalytic</note>
    </ligand>
</feature>
<evidence type="ECO:0000256" key="10">
    <source>
        <dbReference type="RuleBase" id="RU364068"/>
    </source>
</evidence>
<dbReference type="RefSeq" id="WP_196273243.1">
    <property type="nucleotide sequence ID" value="NZ_JADQDO010000011.1"/>
</dbReference>
<dbReference type="PANTHER" id="PTHR20854">
    <property type="entry name" value="INOSITOL MONOPHOSPHATASE"/>
    <property type="match status" value="1"/>
</dbReference>
<dbReference type="PANTHER" id="PTHR20854:SF4">
    <property type="entry name" value="INOSITOL-1-MONOPHOSPHATASE-RELATED"/>
    <property type="match status" value="1"/>
</dbReference>
<dbReference type="InterPro" id="IPR022337">
    <property type="entry name" value="Inositol_monophosphatase_SuhB"/>
</dbReference>
<evidence type="ECO:0000256" key="5">
    <source>
        <dbReference type="ARBA" id="ARBA00019784"/>
    </source>
</evidence>
<name>A0A931FPR5_9HYPH</name>
<evidence type="ECO:0000256" key="2">
    <source>
        <dbReference type="ARBA" id="ARBA00001946"/>
    </source>
</evidence>
<proteinExistence type="inferred from homology"/>
<dbReference type="GO" id="GO:0046872">
    <property type="term" value="F:metal ion binding"/>
    <property type="evidence" value="ECO:0007669"/>
    <property type="project" value="UniProtKB-KW"/>
</dbReference>
<feature type="binding site" evidence="9">
    <location>
        <position position="103"/>
    </location>
    <ligand>
        <name>Mg(2+)</name>
        <dbReference type="ChEBI" id="CHEBI:18420"/>
        <label>1</label>
        <note>catalytic</note>
    </ligand>
</feature>
<keyword evidence="6 9" id="KW-0479">Metal-binding</keyword>
<dbReference type="InterPro" id="IPR033942">
    <property type="entry name" value="IMPase"/>
</dbReference>
<organism evidence="11 12">
    <name type="scientific">Microvirga alba</name>
    <dbReference type="NCBI Taxonomy" id="2791025"/>
    <lineage>
        <taxon>Bacteria</taxon>
        <taxon>Pseudomonadati</taxon>
        <taxon>Pseudomonadota</taxon>
        <taxon>Alphaproteobacteria</taxon>
        <taxon>Hyphomicrobiales</taxon>
        <taxon>Methylobacteriaceae</taxon>
        <taxon>Microvirga</taxon>
    </lineage>
</organism>
<gene>
    <name evidence="11" type="ORF">I2H38_17895</name>
</gene>